<protein>
    <submittedName>
        <fullName evidence="2">Uncharacterized protein</fullName>
    </submittedName>
</protein>
<dbReference type="AlphaFoldDB" id="A0A2T5FZN1"/>
<evidence type="ECO:0000256" key="1">
    <source>
        <dbReference type="SAM" id="SignalP"/>
    </source>
</evidence>
<organism evidence="2 3">
    <name type="scientific">Sphingomonas oleivorans</name>
    <dbReference type="NCBI Taxonomy" id="1735121"/>
    <lineage>
        <taxon>Bacteria</taxon>
        <taxon>Pseudomonadati</taxon>
        <taxon>Pseudomonadota</taxon>
        <taxon>Alphaproteobacteria</taxon>
        <taxon>Sphingomonadales</taxon>
        <taxon>Sphingomonadaceae</taxon>
        <taxon>Sphingomonas</taxon>
    </lineage>
</organism>
<sequence length="319" mass="33872">MNDMTSIAPILGAALVAGTAFAAADAAQPGDRRTGTIEVTVTYAGQGSWKRSLEHGSHVYDRKLVYRMPLVGHYGPASGFEEIDAKLPPAIEGPIPEQKMSKADIADLSATFEAAEAACGEDEDCLVQAMKGKARQLHAAGKIEVPKQMPKANLPDFARFLVISGDCPRSVATLSAADRYDETLIEGSEGAGGLRRQTYSVAGTATLRGGKGDKGDTHHCRFNAVIDTRTNMYGLQLPIWARVAASDGRPGGARDVDFTGTGGSARLAEKLDARTRWLELPMPAGGKLMTGHRVLENVNDAGPDGTPIRATVDWKITLD</sequence>
<feature type="chain" id="PRO_5015427550" evidence="1">
    <location>
        <begin position="23"/>
        <end position="319"/>
    </location>
</feature>
<name>A0A2T5FZN1_9SPHN</name>
<dbReference type="EMBL" id="NWBU01000005">
    <property type="protein sequence ID" value="PTQ12148.1"/>
    <property type="molecule type" value="Genomic_DNA"/>
</dbReference>
<feature type="signal peptide" evidence="1">
    <location>
        <begin position="1"/>
        <end position="22"/>
    </location>
</feature>
<keyword evidence="1" id="KW-0732">Signal</keyword>
<evidence type="ECO:0000313" key="2">
    <source>
        <dbReference type="EMBL" id="PTQ12148.1"/>
    </source>
</evidence>
<reference evidence="2 3" key="1">
    <citation type="submission" date="2017-09" db="EMBL/GenBank/DDBJ databases">
        <title>Sphingomonas panjinensis sp.nov., isolated from oil-contaminated soil.</title>
        <authorList>
            <person name="Wang L."/>
            <person name="Chen L."/>
        </authorList>
    </citation>
    <scope>NUCLEOTIDE SEQUENCE [LARGE SCALE GENOMIC DNA]</scope>
    <source>
        <strain evidence="2 3">FW-11</strain>
    </source>
</reference>
<accession>A0A2T5FZN1</accession>
<proteinExistence type="predicted"/>
<dbReference type="Proteomes" id="UP000244162">
    <property type="component" value="Unassembled WGS sequence"/>
</dbReference>
<keyword evidence="3" id="KW-1185">Reference proteome</keyword>
<comment type="caution">
    <text evidence="2">The sequence shown here is derived from an EMBL/GenBank/DDBJ whole genome shotgun (WGS) entry which is preliminary data.</text>
</comment>
<evidence type="ECO:0000313" key="3">
    <source>
        <dbReference type="Proteomes" id="UP000244162"/>
    </source>
</evidence>
<gene>
    <name evidence="2" type="ORF">CLG96_06205</name>
</gene>